<dbReference type="SMART" id="SM00278">
    <property type="entry name" value="HhH1"/>
    <property type="match status" value="2"/>
</dbReference>
<evidence type="ECO:0000259" key="2">
    <source>
        <dbReference type="SMART" id="SM00278"/>
    </source>
</evidence>
<gene>
    <name evidence="3" type="ORF">TUM4630_25680</name>
</gene>
<dbReference type="SUPFAM" id="SSF47781">
    <property type="entry name" value="RuvA domain 2-like"/>
    <property type="match status" value="1"/>
</dbReference>
<keyword evidence="1" id="KW-0732">Signal</keyword>
<comment type="caution">
    <text evidence="3">The sequence shown here is derived from an EMBL/GenBank/DDBJ whole genome shotgun (WGS) entry which is preliminary data.</text>
</comment>
<keyword evidence="4" id="KW-1185">Reference proteome</keyword>
<protein>
    <recommendedName>
        <fullName evidence="2">Helix-hairpin-helix DNA-binding motif class 1 domain-containing protein</fullName>
    </recommendedName>
</protein>
<evidence type="ECO:0000313" key="4">
    <source>
        <dbReference type="Proteomes" id="UP000761574"/>
    </source>
</evidence>
<dbReference type="InterPro" id="IPR003583">
    <property type="entry name" value="Hlx-hairpin-Hlx_DNA-bd_motif"/>
</dbReference>
<organism evidence="3 4">
    <name type="scientific">Shewanella algidipiscicola</name>
    <dbReference type="NCBI Taxonomy" id="614070"/>
    <lineage>
        <taxon>Bacteria</taxon>
        <taxon>Pseudomonadati</taxon>
        <taxon>Pseudomonadota</taxon>
        <taxon>Gammaproteobacteria</taxon>
        <taxon>Alteromonadales</taxon>
        <taxon>Shewanellaceae</taxon>
        <taxon>Shewanella</taxon>
    </lineage>
</organism>
<feature type="domain" description="Helix-hairpin-helix DNA-binding motif class 1" evidence="2">
    <location>
        <begin position="47"/>
        <end position="66"/>
    </location>
</feature>
<name>A0ABQ4PL35_9GAMM</name>
<dbReference type="InterPro" id="IPR004509">
    <property type="entry name" value="Competence_ComEA_HhH"/>
</dbReference>
<dbReference type="PANTHER" id="PTHR21180:SF32">
    <property type="entry name" value="ENDONUCLEASE_EXONUCLEASE_PHOSPHATASE FAMILY DOMAIN-CONTAINING PROTEIN 1"/>
    <property type="match status" value="1"/>
</dbReference>
<dbReference type="PANTHER" id="PTHR21180">
    <property type="entry name" value="ENDONUCLEASE/EXONUCLEASE/PHOSPHATASE FAMILY DOMAIN-CONTAINING PROTEIN 1"/>
    <property type="match status" value="1"/>
</dbReference>
<dbReference type="InterPro" id="IPR010994">
    <property type="entry name" value="RuvA_2-like"/>
</dbReference>
<feature type="signal peptide" evidence="1">
    <location>
        <begin position="1"/>
        <end position="21"/>
    </location>
</feature>
<proteinExistence type="predicted"/>
<dbReference type="RefSeq" id="WP_119977050.1">
    <property type="nucleotide sequence ID" value="NZ_BPFB01000031.1"/>
</dbReference>
<feature type="chain" id="PRO_5046105162" description="Helix-hairpin-helix DNA-binding motif class 1 domain-containing protein" evidence="1">
    <location>
        <begin position="22"/>
        <end position="99"/>
    </location>
</feature>
<dbReference type="NCBIfam" id="TIGR00426">
    <property type="entry name" value="competence protein ComEA helix-hairpin-helix repeat region"/>
    <property type="match status" value="1"/>
</dbReference>
<dbReference type="Proteomes" id="UP000761574">
    <property type="component" value="Unassembled WGS sequence"/>
</dbReference>
<evidence type="ECO:0000313" key="3">
    <source>
        <dbReference type="EMBL" id="GIU48712.1"/>
    </source>
</evidence>
<feature type="domain" description="Helix-hairpin-helix DNA-binding motif class 1" evidence="2">
    <location>
        <begin position="77"/>
        <end position="96"/>
    </location>
</feature>
<reference evidence="3 4" key="1">
    <citation type="submission" date="2021-05" db="EMBL/GenBank/DDBJ databases">
        <title>Molecular characterization for Shewanella algae harboring chromosomal blaOXA-55-like strains isolated from clinical and environment sample.</title>
        <authorList>
            <person name="Ohama Y."/>
            <person name="Aoki K."/>
            <person name="Harada S."/>
            <person name="Moriya K."/>
            <person name="Ishii Y."/>
            <person name="Tateda K."/>
        </authorList>
    </citation>
    <scope>NUCLEOTIDE SEQUENCE [LARGE SCALE GENOMIC DNA]</scope>
    <source>
        <strain evidence="3 4">LMG 23746</strain>
    </source>
</reference>
<dbReference type="InterPro" id="IPR051675">
    <property type="entry name" value="Endo/Exo/Phosphatase_dom_1"/>
</dbReference>
<dbReference type="EMBL" id="BPFB01000031">
    <property type="protein sequence ID" value="GIU48712.1"/>
    <property type="molecule type" value="Genomic_DNA"/>
</dbReference>
<evidence type="ECO:0000256" key="1">
    <source>
        <dbReference type="SAM" id="SignalP"/>
    </source>
</evidence>
<sequence length="99" mass="10477">MKATLLGCLIAATLAIGSAHGAEKVEPVTVNAPVQAQAVNINTATVEQLSQLKGIGENKAMAIIEYRNTYGKFTDINQLSEVKGIGPKLLEDNRANITL</sequence>
<dbReference type="Gene3D" id="1.10.150.280">
    <property type="entry name" value="AF1531-like domain"/>
    <property type="match status" value="1"/>
</dbReference>
<dbReference type="Pfam" id="PF12836">
    <property type="entry name" value="HHH_3"/>
    <property type="match status" value="1"/>
</dbReference>
<accession>A0ABQ4PL35</accession>